<reference evidence="3 4" key="1">
    <citation type="journal article" date="2019" name="Nat. Microbiol.">
        <title>Mediterranean grassland soil C-N compound turnover is dependent on rainfall and depth, and is mediated by genomically divergent microorganisms.</title>
        <authorList>
            <person name="Diamond S."/>
            <person name="Andeer P.F."/>
            <person name="Li Z."/>
            <person name="Crits-Christoph A."/>
            <person name="Burstein D."/>
            <person name="Anantharaman K."/>
            <person name="Lane K.R."/>
            <person name="Thomas B.C."/>
            <person name="Pan C."/>
            <person name="Northen T.R."/>
            <person name="Banfield J.F."/>
        </authorList>
    </citation>
    <scope>NUCLEOTIDE SEQUENCE [LARGE SCALE GENOMIC DNA]</scope>
    <source>
        <strain evidence="3">WS_6</strain>
    </source>
</reference>
<dbReference type="GO" id="GO:0042834">
    <property type="term" value="F:peptidoglycan binding"/>
    <property type="evidence" value="ECO:0007669"/>
    <property type="project" value="InterPro"/>
</dbReference>
<name>A0A538T2M5_UNCEI</name>
<feature type="region of interest" description="Disordered" evidence="1">
    <location>
        <begin position="321"/>
        <end position="383"/>
    </location>
</feature>
<dbReference type="InterPro" id="IPR007730">
    <property type="entry name" value="SPOR-like_dom"/>
</dbReference>
<evidence type="ECO:0000313" key="4">
    <source>
        <dbReference type="Proteomes" id="UP000316852"/>
    </source>
</evidence>
<evidence type="ECO:0000259" key="2">
    <source>
        <dbReference type="PROSITE" id="PS51724"/>
    </source>
</evidence>
<dbReference type="SUPFAM" id="SSF56935">
    <property type="entry name" value="Porins"/>
    <property type="match status" value="1"/>
</dbReference>
<gene>
    <name evidence="3" type="ORF">E6K76_09600</name>
</gene>
<dbReference type="EMBL" id="VBOW01000051">
    <property type="protein sequence ID" value="TMQ57774.1"/>
    <property type="molecule type" value="Genomic_DNA"/>
</dbReference>
<comment type="caution">
    <text evidence="3">The sequence shown here is derived from an EMBL/GenBank/DDBJ whole genome shotgun (WGS) entry which is preliminary data.</text>
</comment>
<feature type="domain" description="SPOR" evidence="2">
    <location>
        <begin position="383"/>
        <end position="463"/>
    </location>
</feature>
<dbReference type="AlphaFoldDB" id="A0A538T2M5"/>
<feature type="compositionally biased region" description="Pro residues" evidence="1">
    <location>
        <begin position="336"/>
        <end position="347"/>
    </location>
</feature>
<sequence>MRIRTFTRRSATPARIAGLAAVLLLFTFLYLPARPARAGVAVGTSAGGFLGFEVGASSAGLAGANTSVASGASAQFWNPSLLAGTAQPQVSIMHATWLENLQYEWIGYARPLGPKLGTGSVSVAYFHMPSLAGVDQFDNPTGEFRVYDMAITFGLARPVAKGINVGANAKLIRQTLATVSGTGAAVDLGASTRIAGTSVGLTMQNLGPDISLGGGSYSLPRQIRLGASHEFLADRLMLAADYNLPQTYYNDLRIGAEIRPHPMIAARIGYRHEFGVRDDPATGLSYGLGAHVGPVNVDYAMTPDNDFSDVHRLSFGYTFGGAQEKPEPIRPEPKQRPAPQPPVPKGPPVIAAVPEPKAPAPIVAPPPAKAAPEPQPAPAAPQQPAREMYEVVLGTYQSEASARAELKALQILGFSVKDAQITLEPGRGYKLSLARLGSKKSANDLAASLTRLSFTASVEIARP</sequence>
<dbReference type="PROSITE" id="PS51724">
    <property type="entry name" value="SPOR"/>
    <property type="match status" value="1"/>
</dbReference>
<protein>
    <submittedName>
        <fullName evidence="3">SPOR domain-containing protein</fullName>
    </submittedName>
</protein>
<dbReference type="NCBIfam" id="NF033709">
    <property type="entry name" value="PorV_fam"/>
    <property type="match status" value="1"/>
</dbReference>
<accession>A0A538T2M5</accession>
<organism evidence="3 4">
    <name type="scientific">Eiseniibacteriota bacterium</name>
    <dbReference type="NCBI Taxonomy" id="2212470"/>
    <lineage>
        <taxon>Bacteria</taxon>
        <taxon>Candidatus Eiseniibacteriota</taxon>
    </lineage>
</organism>
<proteinExistence type="predicted"/>
<dbReference type="Proteomes" id="UP000316852">
    <property type="component" value="Unassembled WGS sequence"/>
</dbReference>
<evidence type="ECO:0000256" key="1">
    <source>
        <dbReference type="SAM" id="MobiDB-lite"/>
    </source>
</evidence>
<evidence type="ECO:0000313" key="3">
    <source>
        <dbReference type="EMBL" id="TMQ57774.1"/>
    </source>
</evidence>
<feature type="compositionally biased region" description="Basic and acidic residues" evidence="1">
    <location>
        <begin position="324"/>
        <end position="335"/>
    </location>
</feature>
<feature type="compositionally biased region" description="Pro residues" evidence="1">
    <location>
        <begin position="356"/>
        <end position="381"/>
    </location>
</feature>
<dbReference type="Gene3D" id="2.40.160.60">
    <property type="entry name" value="Outer membrane protein transport protein (OMPP1/FadL/TodX)"/>
    <property type="match status" value="1"/>
</dbReference>